<dbReference type="Proteomes" id="UP000076552">
    <property type="component" value="Unassembled WGS sequence"/>
</dbReference>
<evidence type="ECO:0000313" key="2">
    <source>
        <dbReference type="Proteomes" id="UP000076552"/>
    </source>
</evidence>
<gene>
    <name evidence="1" type="ORF">CT0861_01523</name>
</gene>
<evidence type="ECO:0000313" key="1">
    <source>
        <dbReference type="EMBL" id="KZL66931.1"/>
    </source>
</evidence>
<dbReference type="AlphaFoldDB" id="A0A166PM62"/>
<organism evidence="1 2">
    <name type="scientific">Colletotrichum tofieldiae</name>
    <dbReference type="NCBI Taxonomy" id="708197"/>
    <lineage>
        <taxon>Eukaryota</taxon>
        <taxon>Fungi</taxon>
        <taxon>Dikarya</taxon>
        <taxon>Ascomycota</taxon>
        <taxon>Pezizomycotina</taxon>
        <taxon>Sordariomycetes</taxon>
        <taxon>Hypocreomycetidae</taxon>
        <taxon>Glomerellales</taxon>
        <taxon>Glomerellaceae</taxon>
        <taxon>Colletotrichum</taxon>
        <taxon>Colletotrichum spaethianum species complex</taxon>
    </lineage>
</organism>
<protein>
    <submittedName>
        <fullName evidence="1">Uncharacterized protein</fullName>
    </submittedName>
</protein>
<sequence>MPEVDYTNEGYEYVAYAVVTAKDTVFTLRWKGSDKGSIRKGYGVVAQLNVKNDGETVVAIGESVVVDEMWCKK</sequence>
<reference evidence="1 2" key="1">
    <citation type="submission" date="2015-06" db="EMBL/GenBank/DDBJ databases">
        <title>Survival trade-offs in plant roots during colonization by closely related pathogenic and mutualistic fungi.</title>
        <authorList>
            <person name="Hacquard S."/>
            <person name="Kracher B."/>
            <person name="Hiruma K."/>
            <person name="Weinman A."/>
            <person name="Muench P."/>
            <person name="Garrido Oter R."/>
            <person name="Ver Loren van Themaat E."/>
            <person name="Dallerey J.-F."/>
            <person name="Damm U."/>
            <person name="Henrissat B."/>
            <person name="Lespinet O."/>
            <person name="Thon M."/>
            <person name="Kemen E."/>
            <person name="McHardy A.C."/>
            <person name="Schulze-Lefert P."/>
            <person name="O'Connell R.J."/>
        </authorList>
    </citation>
    <scope>NUCLEOTIDE SEQUENCE [LARGE SCALE GENOMIC DNA]</scope>
    <source>
        <strain evidence="1 2">0861</strain>
    </source>
</reference>
<accession>A0A166PM62</accession>
<dbReference type="EMBL" id="LFIV01000159">
    <property type="protein sequence ID" value="KZL66931.1"/>
    <property type="molecule type" value="Genomic_DNA"/>
</dbReference>
<keyword evidence="2" id="KW-1185">Reference proteome</keyword>
<name>A0A166PM62_9PEZI</name>
<comment type="caution">
    <text evidence="1">The sequence shown here is derived from an EMBL/GenBank/DDBJ whole genome shotgun (WGS) entry which is preliminary data.</text>
</comment>
<proteinExistence type="predicted"/>